<feature type="compositionally biased region" description="Polar residues" evidence="1">
    <location>
        <begin position="1449"/>
        <end position="1465"/>
    </location>
</feature>
<feature type="compositionally biased region" description="Polar residues" evidence="1">
    <location>
        <begin position="224"/>
        <end position="235"/>
    </location>
</feature>
<feature type="region of interest" description="Disordered" evidence="1">
    <location>
        <begin position="1102"/>
        <end position="1168"/>
    </location>
</feature>
<feature type="region of interest" description="Disordered" evidence="1">
    <location>
        <begin position="1787"/>
        <end position="1813"/>
    </location>
</feature>
<feature type="region of interest" description="Disordered" evidence="1">
    <location>
        <begin position="1646"/>
        <end position="1684"/>
    </location>
</feature>
<name>A0A813TKH3_ADIRI</name>
<evidence type="ECO:0000313" key="3">
    <source>
        <dbReference type="Proteomes" id="UP000663852"/>
    </source>
</evidence>
<feature type="compositionally biased region" description="Polar residues" evidence="1">
    <location>
        <begin position="772"/>
        <end position="798"/>
    </location>
</feature>
<feature type="compositionally biased region" description="Polar residues" evidence="1">
    <location>
        <begin position="975"/>
        <end position="999"/>
    </location>
</feature>
<feature type="compositionally biased region" description="Polar residues" evidence="1">
    <location>
        <begin position="689"/>
        <end position="702"/>
    </location>
</feature>
<evidence type="ECO:0000313" key="2">
    <source>
        <dbReference type="EMBL" id="CAF0813900.1"/>
    </source>
</evidence>
<feature type="region of interest" description="Disordered" evidence="1">
    <location>
        <begin position="224"/>
        <end position="286"/>
    </location>
</feature>
<feature type="region of interest" description="Disordered" evidence="1">
    <location>
        <begin position="740"/>
        <end position="837"/>
    </location>
</feature>
<feature type="compositionally biased region" description="Polar residues" evidence="1">
    <location>
        <begin position="1660"/>
        <end position="1670"/>
    </location>
</feature>
<feature type="region of interest" description="Disordered" evidence="1">
    <location>
        <begin position="1501"/>
        <end position="1523"/>
    </location>
</feature>
<feature type="compositionally biased region" description="Low complexity" evidence="1">
    <location>
        <begin position="1557"/>
        <end position="1569"/>
    </location>
</feature>
<organism evidence="2 3">
    <name type="scientific">Adineta ricciae</name>
    <name type="common">Rotifer</name>
    <dbReference type="NCBI Taxonomy" id="249248"/>
    <lineage>
        <taxon>Eukaryota</taxon>
        <taxon>Metazoa</taxon>
        <taxon>Spiralia</taxon>
        <taxon>Gnathifera</taxon>
        <taxon>Rotifera</taxon>
        <taxon>Eurotatoria</taxon>
        <taxon>Bdelloidea</taxon>
        <taxon>Adinetida</taxon>
        <taxon>Adinetidae</taxon>
        <taxon>Adineta</taxon>
    </lineage>
</organism>
<feature type="region of interest" description="Disordered" evidence="1">
    <location>
        <begin position="463"/>
        <end position="504"/>
    </location>
</feature>
<feature type="region of interest" description="Disordered" evidence="1">
    <location>
        <begin position="1743"/>
        <end position="1768"/>
    </location>
</feature>
<accession>A0A813TKH3</accession>
<feature type="compositionally biased region" description="Polar residues" evidence="1">
    <location>
        <begin position="582"/>
        <end position="593"/>
    </location>
</feature>
<feature type="compositionally biased region" description="Polar residues" evidence="1">
    <location>
        <begin position="604"/>
        <end position="626"/>
    </location>
</feature>
<feature type="compositionally biased region" description="Polar residues" evidence="1">
    <location>
        <begin position="819"/>
        <end position="830"/>
    </location>
</feature>
<sequence length="1979" mass="216417">MHDLMLGDRKFKNMFYVSVFFTGNDSEGVTRGSFSTASCAPTLSVPSAPIETTIFDQVYGGYRRRPAMISLNVQWIPANDRSGAYQWSEYNGSGSHYARKVKTVTFFGTGEMRGRQLPSKAITPPSSDYTDAYLSTFASKPIPARHTQHLSTSVFTNSAPVPLKPTITPIFTSSLPKTSETRFDTMTSSQVSTASDKPTLFPSTGSFTYSSSFIPERSTTCEPFSSTQYSSPKSQTYTSSNSTSLHSSTLPSATTYTNLSSSTVDSQPSYRTLPSRSEPSTTASPNFNRFETVYESVYKPMAPYSVQSYPPSNIHTTLFAASSKTLPSTPYVPFQSTPSTVDQSVTMTERIISPTPKVEKSISRPETLLFQPDEELQSSLITQPSPIANPSPETPVSGVISKVERESAATNELISAASAPIQILENTLNKYDSLINQISEVLASVSPLSSTISSMSPGKSVLDYQLSSDDSPTVPNQRLETQLSQSARTDVTSQTEKSSHMIREESYDKIVTAMSDLDTDISSQVDAHKLSTSIEEETHTHSDVKQLPSSAEEPEEEEEEQTVSEVSQTMPTTKESEKEEQQSAPSTKQTLLIQTEEKVEETNDSLTDQSEVQSTSDQPLSSTVPQDQEDSQDLQTTSTQEEQHEGTTTVSGEKEILAGEQTQTEVPPTEAKIDEIESAPAALPERLSQVVQSDISTSEDQQTDLLSSTPEGISMIDAAEQTLDDGTSGRKFAKRVTWDEAVVDNGDEENSLTQSLTEETSTSEQTMITVVDDQSTPTDQPSIESPTDLPLNTSEQVYSPSPTNTQSPSTDDSSKEDTFTINEVSQSESTDSSDKRQMKTFEQISENVSSQSDELITEEPTSISQSVTRSSIDTLADAVANRFISSDVYHGCQGDHQQYSSDKNSGIESDSTAESLFTSLRDSISIPITPLIETIQSVVSSMHTTTAVQPLKLESETKDTILENTTPIEEEKSTENNPSTVLESIQDTTAELSSSQSIENPLEKGPNSVEDVEIPNVTSNDANKSDELDITAESASNETDIRQTQLDVSSVLVEEVSERKEDQEAVPITTELSSSPIDNASTIQVHVDDAASSTADATPITSLKDASAFEPTPTAPPLSEILSSDQTTGHLPLSEDRDDEESSLTSVTEPTAASHDDLSEQTYDSDKQEVVQAETTSTTIENAYTDTSVETKTTLEVIRDVITHPLATLSEKLHEIMPETDDLKEQVSSAEVNTDTNELQSTDTNTTLETIRDAVTHPISTLTETIQSIVSTSTSEQNENFAKDVAVDEQHIGTSDSKSALETLRDAITHPIATITERVQSVTSSSTNKEVSDFEQQISTSDNKDQDITITAEAQEEESILQTKQDTITDLSTSTEDHITDQIDADTNQILLDTIQDLVNETIESVINDLDQATSVSNMTWSDLVDENSVEDILHQSFEPIPQSPDEVVQSSDRTTESETPTESNQPPPTVENLTEQTIITPPNDEHITQQFDPVETTCTEINKEPSSDVRETSPANTEDDPADLISALQGHSIIIPSTTSMNEQHEEQLPTAQEKSSSSGTTSSQITSSDRYVSYAIHEMGDSSQERLPSFPVAADIPVYQADKKILDESKDQHILSEQIGNNNQGLAKDDDLTELDATENLTSYSDDVHKHKHHTRHSSNQQQKSDASSTDEDVDDENFSELEQSDISNLYRIIDEITRPGKHESTYRRYDLSNSSSVSTKPQTDDIYIIPGYPGLWKPSADDDESIHSGFTNDADDEDEKHQSASAIQTKHFLIVRTTVRTTNPTQLQAPVQQRLKTTSPDPSSHSGAVDVFNRPLNEFSFDVSESDSFKTCASTINSSSVSKQTKTSDLYQVPISEQREHQTSPDEKILLIRERERGVSLPVTMKIDYDDMALRLSTSTPIDAPLYPPPTQADLPLSSSALGEPMLKITSSSRASTPSLSSNESEQQKLPSSTSTSWLNTINTITTTIQGPDGRK</sequence>
<feature type="compositionally biased region" description="Low complexity" evidence="1">
    <location>
        <begin position="799"/>
        <end position="811"/>
    </location>
</feature>
<evidence type="ECO:0000256" key="1">
    <source>
        <dbReference type="SAM" id="MobiDB-lite"/>
    </source>
</evidence>
<gene>
    <name evidence="2" type="ORF">EDS130_LOCUS5495</name>
</gene>
<comment type="caution">
    <text evidence="2">The sequence shown here is derived from an EMBL/GenBank/DDBJ whole genome shotgun (WGS) entry which is preliminary data.</text>
</comment>
<feature type="compositionally biased region" description="Low complexity" evidence="1">
    <location>
        <begin position="236"/>
        <end position="255"/>
    </location>
</feature>
<feature type="compositionally biased region" description="Acidic residues" evidence="1">
    <location>
        <begin position="1671"/>
        <end position="1684"/>
    </location>
</feature>
<feature type="compositionally biased region" description="Low complexity" evidence="1">
    <location>
        <begin position="751"/>
        <end position="766"/>
    </location>
</feature>
<feature type="compositionally biased region" description="Basic and acidic residues" evidence="1">
    <location>
        <begin position="1154"/>
        <end position="1168"/>
    </location>
</feature>
<proteinExistence type="predicted"/>
<feature type="region of interest" description="Disordered" evidence="1">
    <location>
        <begin position="178"/>
        <end position="197"/>
    </location>
</feature>
<feature type="compositionally biased region" description="Acidic residues" evidence="1">
    <location>
        <begin position="552"/>
        <end position="562"/>
    </location>
</feature>
<feature type="compositionally biased region" description="Polar residues" evidence="1">
    <location>
        <begin position="465"/>
        <end position="496"/>
    </location>
</feature>
<feature type="compositionally biased region" description="Acidic residues" evidence="1">
    <location>
        <begin position="741"/>
        <end position="750"/>
    </location>
</feature>
<feature type="region of interest" description="Disordered" evidence="1">
    <location>
        <begin position="958"/>
        <end position="1028"/>
    </location>
</feature>
<feature type="region of interest" description="Disordered" evidence="1">
    <location>
        <begin position="1542"/>
        <end position="1569"/>
    </location>
</feature>
<protein>
    <submittedName>
        <fullName evidence="2">Uncharacterized protein</fullName>
    </submittedName>
</protein>
<dbReference type="EMBL" id="CAJNOJ010000015">
    <property type="protein sequence ID" value="CAF0813900.1"/>
    <property type="molecule type" value="Genomic_DNA"/>
</dbReference>
<feature type="region of interest" description="Disordered" evidence="1">
    <location>
        <begin position="1932"/>
        <end position="1960"/>
    </location>
</feature>
<dbReference type="OrthoDB" id="10059871at2759"/>
<reference evidence="2" key="1">
    <citation type="submission" date="2021-02" db="EMBL/GenBank/DDBJ databases">
        <authorList>
            <person name="Nowell W R."/>
        </authorList>
    </citation>
    <scope>NUCLEOTIDE SEQUENCE</scope>
</reference>
<feature type="region of interest" description="Disordered" evidence="1">
    <location>
        <begin position="1319"/>
        <end position="1345"/>
    </location>
</feature>
<feature type="compositionally biased region" description="Low complexity" evidence="1">
    <location>
        <begin position="1934"/>
        <end position="1945"/>
    </location>
</feature>
<feature type="compositionally biased region" description="Polar residues" evidence="1">
    <location>
        <begin position="1787"/>
        <end position="1809"/>
    </location>
</feature>
<feature type="region of interest" description="Disordered" evidence="1">
    <location>
        <begin position="1437"/>
        <end position="1472"/>
    </location>
</feature>
<dbReference type="Proteomes" id="UP000663852">
    <property type="component" value="Unassembled WGS sequence"/>
</dbReference>
<feature type="compositionally biased region" description="Polar residues" evidence="1">
    <location>
        <begin position="256"/>
        <end position="286"/>
    </location>
</feature>
<feature type="compositionally biased region" description="Basic and acidic residues" evidence="1">
    <location>
        <begin position="1502"/>
        <end position="1512"/>
    </location>
</feature>
<feature type="compositionally biased region" description="Polar residues" evidence="1">
    <location>
        <begin position="633"/>
        <end position="651"/>
    </location>
</feature>
<feature type="region of interest" description="Disordered" evidence="1">
    <location>
        <begin position="533"/>
        <end position="702"/>
    </location>
</feature>
<feature type="compositionally biased region" description="Polar residues" evidence="1">
    <location>
        <begin position="1319"/>
        <end position="1341"/>
    </location>
</feature>